<dbReference type="OrthoDB" id="4336591at2"/>
<keyword evidence="10" id="KW-1185">Reference proteome</keyword>
<evidence type="ECO:0000313" key="10">
    <source>
        <dbReference type="Proteomes" id="UP000487268"/>
    </source>
</evidence>
<dbReference type="Gene3D" id="3.30.200.20">
    <property type="entry name" value="Phosphorylase Kinase, domain 1"/>
    <property type="match status" value="1"/>
</dbReference>
<evidence type="ECO:0000256" key="4">
    <source>
        <dbReference type="ARBA" id="ARBA00022840"/>
    </source>
</evidence>
<evidence type="ECO:0000259" key="8">
    <source>
        <dbReference type="PROSITE" id="PS50011"/>
    </source>
</evidence>
<evidence type="ECO:0000256" key="6">
    <source>
        <dbReference type="PROSITE-ProRule" id="PRU10141"/>
    </source>
</evidence>
<dbReference type="InterPro" id="IPR019775">
    <property type="entry name" value="WD40_repeat_CS"/>
</dbReference>
<keyword evidence="7" id="KW-1133">Transmembrane helix</keyword>
<feature type="domain" description="Protein kinase" evidence="8">
    <location>
        <begin position="13"/>
        <end position="270"/>
    </location>
</feature>
<dbReference type="PROSITE" id="PS00678">
    <property type="entry name" value="WD_REPEATS_1"/>
    <property type="match status" value="2"/>
</dbReference>
<dbReference type="SUPFAM" id="SSF56112">
    <property type="entry name" value="Protein kinase-like (PK-like)"/>
    <property type="match status" value="1"/>
</dbReference>
<evidence type="ECO:0000313" key="9">
    <source>
        <dbReference type="EMBL" id="MQY05128.1"/>
    </source>
</evidence>
<keyword evidence="7" id="KW-0812">Transmembrane</keyword>
<dbReference type="PROSITE" id="PS00108">
    <property type="entry name" value="PROTEIN_KINASE_ST"/>
    <property type="match status" value="1"/>
</dbReference>
<sequence length="618" mass="65642">MADGRERVIAGQYRLADEIGRGGFGVVWRAWDERLRRPVAVKELFLPTYLAADQLEERRRRSLREARAAARIVHPNAVTVYEVVEHDESLWIVMELVDGRALNTIVRRDGPLPPRRAAAIGLALLGALRAAHAAGVVHRDVKPGNVLISEDRVVLTDFGIATIEGDPSLTNSGFVMGAPAYTAPERARGEPAVPASDLWSLGATLFYAVEGRRPYPGANANAVFNAILNGRPAKPQLAGPLGPVIQGLLRQEPADRLTPDQAASLLTDVLEDRVPRLRSLPAGGRDADAVMPARPRRTWLVAAAALLPVAAAGVVVGPLWPRDHPARRPPPPASSPGPHLLATLPAGDSVYTVAVSPDGRTVAAGGEDRTVRMWNLADRRPAATLKGHGNAVFTAAFAPDSHTLATAGYDGDVLLWDIAGHRRSARLSPGQGTIGAVAFSPDGRRLATAGTTDVQVWDVASRTRVRTLRPGAESQFSLAYSRRGWLAYASTDRLRMLRPKGGSALGPVTALVRAMAFDPGGATVAVGDDNGEVALWDCAAARRLGTLHHDRAVYAVAFSPDGRTLATAAGRTITLWNAATRSRVTSFSGGRGLVSALAFAPGTLVSGGYDGTVRLWRL</sequence>
<keyword evidence="2" id="KW-0677">Repeat</keyword>
<reference evidence="9 10" key="1">
    <citation type="submission" date="2019-10" db="EMBL/GenBank/DDBJ databases">
        <title>Actinomadura rubteroloni sp. nov. and Actinomadura macrotermitis sp. nov., isolated from the gut of fungus growing-termite Macrotermes natalensis.</title>
        <authorList>
            <person name="Benndorf R."/>
            <person name="Martin K."/>
            <person name="Kuefner M."/>
            <person name="De Beer W."/>
            <person name="Kaster A.-K."/>
            <person name="Vollmers J."/>
            <person name="Poulsen M."/>
            <person name="Beemelmanns C."/>
        </authorList>
    </citation>
    <scope>NUCLEOTIDE SEQUENCE [LARGE SCALE GENOMIC DNA]</scope>
    <source>
        <strain evidence="9 10">RB68</strain>
    </source>
</reference>
<evidence type="ECO:0000256" key="2">
    <source>
        <dbReference type="ARBA" id="ARBA00022737"/>
    </source>
</evidence>
<feature type="repeat" description="WD" evidence="5">
    <location>
        <begin position="385"/>
        <end position="426"/>
    </location>
</feature>
<feature type="repeat" description="WD" evidence="5">
    <location>
        <begin position="546"/>
        <end position="586"/>
    </location>
</feature>
<feature type="repeat" description="WD" evidence="5">
    <location>
        <begin position="587"/>
        <end position="618"/>
    </location>
</feature>
<feature type="binding site" evidence="6">
    <location>
        <position position="42"/>
    </location>
    <ligand>
        <name>ATP</name>
        <dbReference type="ChEBI" id="CHEBI:30616"/>
    </ligand>
</feature>
<dbReference type="PROSITE" id="PS50082">
    <property type="entry name" value="WD_REPEATS_2"/>
    <property type="match status" value="5"/>
</dbReference>
<dbReference type="SUPFAM" id="SSF50998">
    <property type="entry name" value="Quinoprotein alcohol dehydrogenase-like"/>
    <property type="match status" value="1"/>
</dbReference>
<dbReference type="Proteomes" id="UP000487268">
    <property type="component" value="Unassembled WGS sequence"/>
</dbReference>
<dbReference type="InterPro" id="IPR011009">
    <property type="entry name" value="Kinase-like_dom_sf"/>
</dbReference>
<dbReference type="InterPro" id="IPR008271">
    <property type="entry name" value="Ser/Thr_kinase_AS"/>
</dbReference>
<dbReference type="EMBL" id="WEGH01000002">
    <property type="protein sequence ID" value="MQY05128.1"/>
    <property type="molecule type" value="Genomic_DNA"/>
</dbReference>
<evidence type="ECO:0000256" key="5">
    <source>
        <dbReference type="PROSITE-ProRule" id="PRU00221"/>
    </source>
</evidence>
<accession>A0A7K0BVC4</accession>
<evidence type="ECO:0000256" key="1">
    <source>
        <dbReference type="ARBA" id="ARBA00022574"/>
    </source>
</evidence>
<dbReference type="CDD" id="cd00200">
    <property type="entry name" value="WD40"/>
    <property type="match status" value="1"/>
</dbReference>
<dbReference type="PROSITE" id="PS00107">
    <property type="entry name" value="PROTEIN_KINASE_ATP"/>
    <property type="match status" value="1"/>
</dbReference>
<keyword evidence="9" id="KW-0418">Kinase</keyword>
<dbReference type="PRINTS" id="PR00320">
    <property type="entry name" value="GPROTEINBRPT"/>
</dbReference>
<dbReference type="InterPro" id="IPR017441">
    <property type="entry name" value="Protein_kinase_ATP_BS"/>
</dbReference>
<dbReference type="InterPro" id="IPR011047">
    <property type="entry name" value="Quinoprotein_ADH-like_sf"/>
</dbReference>
<keyword evidence="9" id="KW-0808">Transferase</keyword>
<dbReference type="GO" id="GO:0004674">
    <property type="term" value="F:protein serine/threonine kinase activity"/>
    <property type="evidence" value="ECO:0007669"/>
    <property type="project" value="UniProtKB-EC"/>
</dbReference>
<dbReference type="SMART" id="SM00220">
    <property type="entry name" value="S_TKc"/>
    <property type="match status" value="1"/>
</dbReference>
<keyword evidence="1 5" id="KW-0853">WD repeat</keyword>
<feature type="repeat" description="WD" evidence="5">
    <location>
        <begin position="348"/>
        <end position="384"/>
    </location>
</feature>
<dbReference type="InterPro" id="IPR020472">
    <property type="entry name" value="WD40_PAC1"/>
</dbReference>
<keyword evidence="4 6" id="KW-0067">ATP-binding</keyword>
<dbReference type="PROSITE" id="PS50011">
    <property type="entry name" value="PROTEIN_KINASE_DOM"/>
    <property type="match status" value="1"/>
</dbReference>
<dbReference type="RefSeq" id="WP_153533243.1">
    <property type="nucleotide sequence ID" value="NZ_WEGH01000002.1"/>
</dbReference>
<proteinExistence type="predicted"/>
<keyword evidence="7" id="KW-0472">Membrane</keyword>
<dbReference type="InterPro" id="IPR015943">
    <property type="entry name" value="WD40/YVTN_repeat-like_dom_sf"/>
</dbReference>
<dbReference type="Gene3D" id="2.130.10.10">
    <property type="entry name" value="YVTN repeat-like/Quinoprotein amine dehydrogenase"/>
    <property type="match status" value="2"/>
</dbReference>
<evidence type="ECO:0000256" key="3">
    <source>
        <dbReference type="ARBA" id="ARBA00022741"/>
    </source>
</evidence>
<gene>
    <name evidence="9" type="primary">pknD_30</name>
    <name evidence="9" type="ORF">ACRB68_31950</name>
</gene>
<dbReference type="PANTHER" id="PTHR19848">
    <property type="entry name" value="WD40 REPEAT PROTEIN"/>
    <property type="match status" value="1"/>
</dbReference>
<dbReference type="Pfam" id="PF00400">
    <property type="entry name" value="WD40"/>
    <property type="match status" value="6"/>
</dbReference>
<feature type="repeat" description="WD" evidence="5">
    <location>
        <begin position="512"/>
        <end position="546"/>
    </location>
</feature>
<dbReference type="PANTHER" id="PTHR19848:SF8">
    <property type="entry name" value="F-BOX AND WD REPEAT DOMAIN CONTAINING 7"/>
    <property type="match status" value="1"/>
</dbReference>
<dbReference type="SMART" id="SM00320">
    <property type="entry name" value="WD40"/>
    <property type="match status" value="7"/>
</dbReference>
<dbReference type="InterPro" id="IPR000719">
    <property type="entry name" value="Prot_kinase_dom"/>
</dbReference>
<dbReference type="InterPro" id="IPR001680">
    <property type="entry name" value="WD40_rpt"/>
</dbReference>
<feature type="transmembrane region" description="Helical" evidence="7">
    <location>
        <begin position="299"/>
        <end position="320"/>
    </location>
</feature>
<comment type="caution">
    <text evidence="9">The sequence shown here is derived from an EMBL/GenBank/DDBJ whole genome shotgun (WGS) entry which is preliminary data.</text>
</comment>
<dbReference type="AlphaFoldDB" id="A0A7K0BVC4"/>
<dbReference type="Gene3D" id="1.10.510.10">
    <property type="entry name" value="Transferase(Phosphotransferase) domain 1"/>
    <property type="match status" value="1"/>
</dbReference>
<dbReference type="GO" id="GO:0005524">
    <property type="term" value="F:ATP binding"/>
    <property type="evidence" value="ECO:0007669"/>
    <property type="project" value="UniProtKB-UniRule"/>
</dbReference>
<keyword evidence="3 6" id="KW-0547">Nucleotide-binding</keyword>
<name>A0A7K0BVC4_9ACTN</name>
<protein>
    <submittedName>
        <fullName evidence="9">Serine/threonine-protein kinase PknD</fullName>
        <ecNumber evidence="9">2.7.11.1</ecNumber>
    </submittedName>
</protein>
<dbReference type="Pfam" id="PF00069">
    <property type="entry name" value="Pkinase"/>
    <property type="match status" value="1"/>
</dbReference>
<dbReference type="PROSITE" id="PS50294">
    <property type="entry name" value="WD_REPEATS_REGION"/>
    <property type="match status" value="3"/>
</dbReference>
<evidence type="ECO:0000256" key="7">
    <source>
        <dbReference type="SAM" id="Phobius"/>
    </source>
</evidence>
<organism evidence="9 10">
    <name type="scientific">Actinomadura macrotermitis</name>
    <dbReference type="NCBI Taxonomy" id="2585200"/>
    <lineage>
        <taxon>Bacteria</taxon>
        <taxon>Bacillati</taxon>
        <taxon>Actinomycetota</taxon>
        <taxon>Actinomycetes</taxon>
        <taxon>Streptosporangiales</taxon>
        <taxon>Thermomonosporaceae</taxon>
        <taxon>Actinomadura</taxon>
    </lineage>
</organism>
<dbReference type="CDD" id="cd14014">
    <property type="entry name" value="STKc_PknB_like"/>
    <property type="match status" value="1"/>
</dbReference>
<dbReference type="EC" id="2.7.11.1" evidence="9"/>